<dbReference type="OrthoDB" id="7881762at2759"/>
<dbReference type="SMART" id="SM00218">
    <property type="entry name" value="ZU5"/>
    <property type="match status" value="1"/>
</dbReference>
<dbReference type="Gene3D" id="2.60.220.30">
    <property type="match status" value="1"/>
</dbReference>
<reference evidence="4" key="1">
    <citation type="submission" date="2015-02" db="EMBL/GenBank/DDBJ databases">
        <title>Genome sequencing for Strongylocentrotus purpuratus.</title>
        <authorList>
            <person name="Murali S."/>
            <person name="Liu Y."/>
            <person name="Vee V."/>
            <person name="English A."/>
            <person name="Wang M."/>
            <person name="Skinner E."/>
            <person name="Han Y."/>
            <person name="Muzny D.M."/>
            <person name="Worley K.C."/>
            <person name="Gibbs R.A."/>
        </authorList>
    </citation>
    <scope>NUCLEOTIDE SEQUENCE</scope>
</reference>
<dbReference type="GO" id="GO:0005042">
    <property type="term" value="F:netrin receptor activity"/>
    <property type="evidence" value="ECO:0007669"/>
    <property type="project" value="InterPro"/>
</dbReference>
<dbReference type="InterPro" id="IPR037936">
    <property type="entry name" value="UNC5A-D"/>
</dbReference>
<keyword evidence="4" id="KW-1185">Reference proteome</keyword>
<evidence type="ECO:0000259" key="2">
    <source>
        <dbReference type="PROSITE" id="PS51145"/>
    </source>
</evidence>
<proteinExistence type="predicted"/>
<organism evidence="3 4">
    <name type="scientific">Strongylocentrotus purpuratus</name>
    <name type="common">Purple sea urchin</name>
    <dbReference type="NCBI Taxonomy" id="7668"/>
    <lineage>
        <taxon>Eukaryota</taxon>
        <taxon>Metazoa</taxon>
        <taxon>Echinodermata</taxon>
        <taxon>Eleutherozoa</taxon>
        <taxon>Echinozoa</taxon>
        <taxon>Echinoidea</taxon>
        <taxon>Euechinoidea</taxon>
        <taxon>Echinacea</taxon>
        <taxon>Camarodonta</taxon>
        <taxon>Echinidea</taxon>
        <taxon>Strongylocentrotidae</taxon>
        <taxon>Strongylocentrotus</taxon>
    </lineage>
</organism>
<evidence type="ECO:0000313" key="3">
    <source>
        <dbReference type="EnsemblMetazoa" id="XP_030843404"/>
    </source>
</evidence>
<feature type="domain" description="ZU5" evidence="2">
    <location>
        <begin position="348"/>
        <end position="454"/>
    </location>
</feature>
<name>A0A7M7NYE3_STRPU</name>
<dbReference type="InterPro" id="IPR000906">
    <property type="entry name" value="ZU5_dom"/>
</dbReference>
<dbReference type="PANTHER" id="PTHR12582">
    <property type="entry name" value="NETRIN RECEPTOR UNC5"/>
    <property type="match status" value="1"/>
</dbReference>
<dbReference type="GO" id="GO:0016020">
    <property type="term" value="C:membrane"/>
    <property type="evidence" value="ECO:0007669"/>
    <property type="project" value="InterPro"/>
</dbReference>
<protein>
    <recommendedName>
        <fullName evidence="2">ZU5 domain-containing protein</fullName>
    </recommendedName>
</protein>
<feature type="compositionally biased region" description="Basic and acidic residues" evidence="1">
    <location>
        <begin position="239"/>
        <end position="259"/>
    </location>
</feature>
<dbReference type="PANTHER" id="PTHR12582:SF41">
    <property type="entry name" value="UNC5C-LIKE PROTEIN"/>
    <property type="match status" value="1"/>
</dbReference>
<dbReference type="KEGG" id="spu:105442149"/>
<dbReference type="GeneID" id="105442149"/>
<feature type="compositionally biased region" description="Basic and acidic residues" evidence="1">
    <location>
        <begin position="269"/>
        <end position="283"/>
    </location>
</feature>
<dbReference type="EnsemblMetazoa" id="XM_030987544">
    <property type="protein sequence ID" value="XP_030843404"/>
    <property type="gene ID" value="LOC105442149"/>
</dbReference>
<feature type="compositionally biased region" description="Basic and acidic residues" evidence="1">
    <location>
        <begin position="316"/>
        <end position="328"/>
    </location>
</feature>
<dbReference type="RefSeq" id="XP_030843404.1">
    <property type="nucleotide sequence ID" value="XM_030987544.1"/>
</dbReference>
<sequence>MAEELHQEEPRTTPKVRDSESKNILCRAIYVNMGVKVIKQSVSRVEEDEDHFQSLDEAMGQWTLRGNKLQALSTPRPPRRKRPRIVDSDNPDLLQLNISAEEFILQANADTPQLNETDYSKEVVTAWIETGDFGQLSDPGPSDVSSKFKAAPEQLLHSTYTTRQGYQLPSEKQRDSLVGVHVDAANSSRVTRHTFIGQQNIIKSSRYSHVFEDDSLDEPSTKRHKKTKRKTDSSDEDERTSRDKQKTGHGSKDDCLDGRPRKRTKKTNRKTDSSDEDERTSREKQRKSHGSKDDCLDGRPRKRTKKTNRQTDSSDEDNKTRGGKHDDSLVGPQRVLSIDEQHEYEDKRHSEGIFDQTGGELHIPSYGLTLSIPPGALPEGSCETITLDVLKNIPPEITLRHDETLVTYGFQCLPPGLQFVSEKPVRLKIPHCANLIDPSKVQVVLYSMNHGKAM</sequence>
<evidence type="ECO:0000256" key="1">
    <source>
        <dbReference type="SAM" id="MobiDB-lite"/>
    </source>
</evidence>
<dbReference type="InParanoid" id="A0A7M7NYE3"/>
<evidence type="ECO:0000313" key="4">
    <source>
        <dbReference type="Proteomes" id="UP000007110"/>
    </source>
</evidence>
<feature type="region of interest" description="Disordered" evidence="1">
    <location>
        <begin position="213"/>
        <end position="333"/>
    </location>
</feature>
<reference evidence="3" key="2">
    <citation type="submission" date="2021-01" db="UniProtKB">
        <authorList>
            <consortium name="EnsemblMetazoa"/>
        </authorList>
    </citation>
    <scope>IDENTIFICATION</scope>
</reference>
<accession>A0A7M7NYE3</accession>
<dbReference type="AlphaFoldDB" id="A0A7M7NYE3"/>
<dbReference type="Pfam" id="PF00791">
    <property type="entry name" value="ZU5"/>
    <property type="match status" value="1"/>
</dbReference>
<feature type="compositionally biased region" description="Basic and acidic residues" evidence="1">
    <location>
        <begin position="290"/>
        <end position="299"/>
    </location>
</feature>
<dbReference type="PROSITE" id="PS51145">
    <property type="entry name" value="ZU5"/>
    <property type="match status" value="1"/>
</dbReference>
<dbReference type="Proteomes" id="UP000007110">
    <property type="component" value="Unassembled WGS sequence"/>
</dbReference>